<reference evidence="1 2" key="1">
    <citation type="journal article" date="2015" name="BMC Genomics">
        <title>The genome of the truffle-parasite Tolypocladium ophioglossoides and the evolution of antifungal peptaibiotics.</title>
        <authorList>
            <person name="Quandt C.A."/>
            <person name="Bushley K.E."/>
            <person name="Spatafora J.W."/>
        </authorList>
    </citation>
    <scope>NUCLEOTIDE SEQUENCE [LARGE SCALE GENOMIC DNA]</scope>
    <source>
        <strain evidence="1 2">CBS 100239</strain>
    </source>
</reference>
<evidence type="ECO:0000313" key="1">
    <source>
        <dbReference type="EMBL" id="KND89065.1"/>
    </source>
</evidence>
<protein>
    <submittedName>
        <fullName evidence="1">Uncharacterized protein</fullName>
    </submittedName>
</protein>
<gene>
    <name evidence="1" type="ORF">TOPH_06245</name>
</gene>
<accession>A0A0L0N5I3</accession>
<dbReference type="Proteomes" id="UP000036947">
    <property type="component" value="Unassembled WGS sequence"/>
</dbReference>
<name>A0A0L0N5I3_TOLOC</name>
<dbReference type="EMBL" id="LFRF01000021">
    <property type="protein sequence ID" value="KND89065.1"/>
    <property type="molecule type" value="Genomic_DNA"/>
</dbReference>
<keyword evidence="2" id="KW-1185">Reference proteome</keyword>
<organism evidence="1 2">
    <name type="scientific">Tolypocladium ophioglossoides (strain CBS 100239)</name>
    <name type="common">Snaketongue truffleclub</name>
    <name type="synonym">Elaphocordyceps ophioglossoides</name>
    <dbReference type="NCBI Taxonomy" id="1163406"/>
    <lineage>
        <taxon>Eukaryota</taxon>
        <taxon>Fungi</taxon>
        <taxon>Dikarya</taxon>
        <taxon>Ascomycota</taxon>
        <taxon>Pezizomycotina</taxon>
        <taxon>Sordariomycetes</taxon>
        <taxon>Hypocreomycetidae</taxon>
        <taxon>Hypocreales</taxon>
        <taxon>Ophiocordycipitaceae</taxon>
        <taxon>Tolypocladium</taxon>
    </lineage>
</organism>
<dbReference type="AlphaFoldDB" id="A0A0L0N5I3"/>
<evidence type="ECO:0000313" key="2">
    <source>
        <dbReference type="Proteomes" id="UP000036947"/>
    </source>
</evidence>
<sequence>MAWDLSSCRTWADCHRVLHANGVHQEDSQLSNFRLVGTRLMALDFEMVAFDLSTHWKGLFMKTNIVRMVDRY</sequence>
<comment type="caution">
    <text evidence="1">The sequence shown here is derived from an EMBL/GenBank/DDBJ whole genome shotgun (WGS) entry which is preliminary data.</text>
</comment>
<dbReference type="OrthoDB" id="2942798at2759"/>
<proteinExistence type="predicted"/>